<accession>A0A927HXI7</accession>
<keyword evidence="3" id="KW-1185">Reference proteome</keyword>
<dbReference type="Proteomes" id="UP000619295">
    <property type="component" value="Unassembled WGS sequence"/>
</dbReference>
<comment type="caution">
    <text evidence="2">The sequence shown here is derived from an EMBL/GenBank/DDBJ whole genome shotgun (WGS) entry which is preliminary data.</text>
</comment>
<reference evidence="2" key="1">
    <citation type="submission" date="2020-09" db="EMBL/GenBank/DDBJ databases">
        <title>Bosea spartocytisi sp. nov. a root nodule endophyte of Spartocytisus supranubius in the high mountain ecosystem fo the Teide National Park (Canary Islands, Spain).</title>
        <authorList>
            <person name="Pulido-Suarez L."/>
            <person name="Peix A."/>
            <person name="Igual J.M."/>
            <person name="Socas-Perez N."/>
            <person name="Velazquez E."/>
            <person name="Flores-Felix J.D."/>
            <person name="Leon-Barrios M."/>
        </authorList>
    </citation>
    <scope>NUCLEOTIDE SEQUENCE</scope>
    <source>
        <strain evidence="2">SSUT16</strain>
    </source>
</reference>
<name>A0A927HXI7_9HYPH</name>
<dbReference type="InterPro" id="IPR056083">
    <property type="entry name" value="DUF7666"/>
</dbReference>
<organism evidence="2 3">
    <name type="scientific">Bosea spartocytisi</name>
    <dbReference type="NCBI Taxonomy" id="2773451"/>
    <lineage>
        <taxon>Bacteria</taxon>
        <taxon>Pseudomonadati</taxon>
        <taxon>Pseudomonadota</taxon>
        <taxon>Alphaproteobacteria</taxon>
        <taxon>Hyphomicrobiales</taxon>
        <taxon>Boseaceae</taxon>
        <taxon>Bosea</taxon>
    </lineage>
</organism>
<evidence type="ECO:0000313" key="2">
    <source>
        <dbReference type="EMBL" id="MBD3844244.1"/>
    </source>
</evidence>
<feature type="domain" description="DUF7666" evidence="1">
    <location>
        <begin position="23"/>
        <end position="123"/>
    </location>
</feature>
<protein>
    <recommendedName>
        <fullName evidence="1">DUF7666 domain-containing protein</fullName>
    </recommendedName>
</protein>
<proteinExistence type="predicted"/>
<dbReference type="RefSeq" id="WP_191123060.1">
    <property type="nucleotide sequence ID" value="NZ_JACXWY010000001.1"/>
</dbReference>
<dbReference type="AlphaFoldDB" id="A0A927HXI7"/>
<dbReference type="EMBL" id="JACXWY010000001">
    <property type="protein sequence ID" value="MBD3844244.1"/>
    <property type="molecule type" value="Genomic_DNA"/>
</dbReference>
<sequence>MATKAKKQADKVEAPAKEAAAITSIKGFDHEFKCRGFQFEVGKTYEVKGDVKACRNGFHAVSMDAPLHVWDFYPIIDDEGRLTRYAITEQTGATDEEKTEKGTKIASASISIKMELSLPEFIRKAVERIVDLTRGKTADAAGYSAQIGSSGYYARIGSSGCSAQIGSSGDYAQIGSSGDYAQIGSSGDSARINSTGRDAVIASAGPGTTASGIDGAWVSLAEFIDGKCVGFATGCIGKDGLKPNTAYRALGGKLVEVE</sequence>
<evidence type="ECO:0000313" key="3">
    <source>
        <dbReference type="Proteomes" id="UP000619295"/>
    </source>
</evidence>
<gene>
    <name evidence="2" type="ORF">IED13_00940</name>
</gene>
<evidence type="ECO:0000259" key="1">
    <source>
        <dbReference type="Pfam" id="PF24703"/>
    </source>
</evidence>
<dbReference type="Pfam" id="PF24703">
    <property type="entry name" value="DUF7666"/>
    <property type="match status" value="1"/>
</dbReference>